<dbReference type="EMBL" id="CCWP01000023">
    <property type="protein sequence ID" value="CEF01340.1"/>
    <property type="molecule type" value="Genomic_DNA"/>
</dbReference>
<proteinExistence type="predicted"/>
<protein>
    <submittedName>
        <fullName evidence="1">Uncharacterized protein</fullName>
    </submittedName>
</protein>
<dbReference type="PROSITE" id="PS51257">
    <property type="entry name" value="PROKAR_LIPOPROTEIN"/>
    <property type="match status" value="1"/>
</dbReference>
<comment type="caution">
    <text evidence="1">The sequence shown here is derived from an EMBL/GenBank/DDBJ whole genome shotgun (WGS) entry which is preliminary data.</text>
</comment>
<keyword evidence="2" id="KW-1185">Reference proteome</keyword>
<accession>A0ABM9R4J7</accession>
<reference evidence="1 2" key="1">
    <citation type="submission" date="2014-09" db="EMBL/GenBank/DDBJ databases">
        <authorList>
            <person name="Bertelli C."/>
        </authorList>
    </citation>
    <scope>NUCLEOTIDE SEQUENCE [LARGE SCALE GENOMIC DNA]</scope>
    <source>
        <strain evidence="1 2">BIC1401111250</strain>
    </source>
</reference>
<gene>
    <name evidence="1" type="ORF">BLIC_c01276</name>
</gene>
<sequence length="267" mass="28344">MSMRGWLHTRSRIHGSVVLSSMACSASGPQCGWRSTLPANTLLSRGWMLTARASVESSAAGFAATRPACCMCGSAHRLSLTSSGAACGLEPTASTAACLTPGVWSRIQPTQRARNASDMTGRMQAPNTVSARAEFDFCRNTSLSTSSSVRFGFDARYASTSGRWAAIRPVRSGPEAVRMYSMSSLVRGSCAPMMRADGSASMGGITSSGPAEPFFVSYWPPSGVPFGLWLLLFLSITMMASRRSVAFRHVPMRPRAAGPASPRPAAW</sequence>
<evidence type="ECO:0000313" key="1">
    <source>
        <dbReference type="EMBL" id="CEF01340.1"/>
    </source>
</evidence>
<organism evidence="1 2">
    <name type="scientific">Bifidobacterium longum subsp. infantis</name>
    <dbReference type="NCBI Taxonomy" id="1682"/>
    <lineage>
        <taxon>Bacteria</taxon>
        <taxon>Bacillati</taxon>
        <taxon>Actinomycetota</taxon>
        <taxon>Actinomycetes</taxon>
        <taxon>Bifidobacteriales</taxon>
        <taxon>Bifidobacteriaceae</taxon>
        <taxon>Bifidobacterium</taxon>
    </lineage>
</organism>
<evidence type="ECO:0000313" key="2">
    <source>
        <dbReference type="Proteomes" id="UP000043107"/>
    </source>
</evidence>
<dbReference type="Proteomes" id="UP000043107">
    <property type="component" value="Unassembled WGS sequence"/>
</dbReference>
<name>A0ABM9R4J7_BIFLI</name>